<dbReference type="Proteomes" id="UP001331761">
    <property type="component" value="Unassembled WGS sequence"/>
</dbReference>
<name>A0AAN8F2S8_TRICO</name>
<protein>
    <submittedName>
        <fullName evidence="1">Uncharacterized protein</fullName>
    </submittedName>
</protein>
<reference evidence="1 2" key="1">
    <citation type="submission" date="2019-10" db="EMBL/GenBank/DDBJ databases">
        <title>Assembly and Annotation for the nematode Trichostrongylus colubriformis.</title>
        <authorList>
            <person name="Martin J."/>
        </authorList>
    </citation>
    <scope>NUCLEOTIDE SEQUENCE [LARGE SCALE GENOMIC DNA]</scope>
    <source>
        <strain evidence="1">G859</strain>
        <tissue evidence="1">Whole worm</tissue>
    </source>
</reference>
<comment type="caution">
    <text evidence="1">The sequence shown here is derived from an EMBL/GenBank/DDBJ whole genome shotgun (WGS) entry which is preliminary data.</text>
</comment>
<proteinExistence type="predicted"/>
<keyword evidence="2" id="KW-1185">Reference proteome</keyword>
<gene>
    <name evidence="1" type="ORF">GCK32_007512</name>
</gene>
<dbReference type="AlphaFoldDB" id="A0AAN8F2S8"/>
<sequence length="184" mass="20259">MVWIEFDIWKAVLHTNGSALKESIAVISHQPISSHRLHKMRLNVLLLACCVLLATGGNAGDPEAFDCDANAPKAFRELLLSAINEMRTLFSVSNVTYEETCDLGAEAFSGVSGGDSIHRNFEVERAFDGTWKETLNKMISAVQNKINDANFEKVGCSIGLNTSDDGEHNIKLKCAFKTKNDEPR</sequence>
<organism evidence="1 2">
    <name type="scientific">Trichostrongylus colubriformis</name>
    <name type="common">Black scour worm</name>
    <dbReference type="NCBI Taxonomy" id="6319"/>
    <lineage>
        <taxon>Eukaryota</taxon>
        <taxon>Metazoa</taxon>
        <taxon>Ecdysozoa</taxon>
        <taxon>Nematoda</taxon>
        <taxon>Chromadorea</taxon>
        <taxon>Rhabditida</taxon>
        <taxon>Rhabditina</taxon>
        <taxon>Rhabditomorpha</taxon>
        <taxon>Strongyloidea</taxon>
        <taxon>Trichostrongylidae</taxon>
        <taxon>Trichostrongylus</taxon>
    </lineage>
</organism>
<evidence type="ECO:0000313" key="2">
    <source>
        <dbReference type="Proteomes" id="UP001331761"/>
    </source>
</evidence>
<dbReference type="EMBL" id="WIXE01016740">
    <property type="protein sequence ID" value="KAK5972366.1"/>
    <property type="molecule type" value="Genomic_DNA"/>
</dbReference>
<evidence type="ECO:0000313" key="1">
    <source>
        <dbReference type="EMBL" id="KAK5972366.1"/>
    </source>
</evidence>
<accession>A0AAN8F2S8</accession>